<dbReference type="CDD" id="cd08545">
    <property type="entry name" value="YcnI_like"/>
    <property type="match status" value="1"/>
</dbReference>
<dbReference type="RefSeq" id="WP_061140552.1">
    <property type="nucleotide sequence ID" value="NZ_LNNH01000007.1"/>
</dbReference>
<evidence type="ECO:0000313" key="6">
    <source>
        <dbReference type="Proteomes" id="UP000064189"/>
    </source>
</evidence>
<accession>A0A109N2G4</accession>
<keyword evidence="3" id="KW-0732">Signal</keyword>
<evidence type="ECO:0000256" key="2">
    <source>
        <dbReference type="SAM" id="Phobius"/>
    </source>
</evidence>
<keyword evidence="2" id="KW-1133">Transmembrane helix</keyword>
<dbReference type="InterPro" id="IPR038507">
    <property type="entry name" value="YcnI-like_sf"/>
</dbReference>
<dbReference type="EMBL" id="LNNH01000007">
    <property type="protein sequence ID" value="KWW22243.1"/>
    <property type="molecule type" value="Genomic_DNA"/>
</dbReference>
<feature type="region of interest" description="Disordered" evidence="1">
    <location>
        <begin position="155"/>
        <end position="191"/>
    </location>
</feature>
<dbReference type="Gene3D" id="2.60.40.2230">
    <property type="entry name" value="Uncharacterised protein YcnI-like PF07987, DUF1775"/>
    <property type="match status" value="1"/>
</dbReference>
<feature type="chain" id="PRO_5007139539" description="YncI copper-binding domain-containing protein" evidence="3">
    <location>
        <begin position="25"/>
        <end position="222"/>
    </location>
</feature>
<evidence type="ECO:0000256" key="3">
    <source>
        <dbReference type="SAM" id="SignalP"/>
    </source>
</evidence>
<organism evidence="5 6">
    <name type="scientific">Peribacillus simplex</name>
    <dbReference type="NCBI Taxonomy" id="1478"/>
    <lineage>
        <taxon>Bacteria</taxon>
        <taxon>Bacillati</taxon>
        <taxon>Bacillota</taxon>
        <taxon>Bacilli</taxon>
        <taxon>Bacillales</taxon>
        <taxon>Bacillaceae</taxon>
        <taxon>Peribacillus</taxon>
    </lineage>
</organism>
<gene>
    <name evidence="5" type="ORF">AS888_13295</name>
</gene>
<protein>
    <recommendedName>
        <fullName evidence="4">YncI copper-binding domain-containing protein</fullName>
    </recommendedName>
</protein>
<evidence type="ECO:0000259" key="4">
    <source>
        <dbReference type="Pfam" id="PF07987"/>
    </source>
</evidence>
<dbReference type="InterPro" id="IPR012533">
    <property type="entry name" value="YcnI-copper_dom"/>
</dbReference>
<reference evidence="5 6" key="1">
    <citation type="submission" date="2015-11" db="EMBL/GenBank/DDBJ databases">
        <title>Genome Sequence of Bacillus simplex strain VanAntwerpen2.</title>
        <authorList>
            <person name="Couger M.B."/>
        </authorList>
    </citation>
    <scope>NUCLEOTIDE SEQUENCE [LARGE SCALE GENOMIC DNA]</scope>
    <source>
        <strain evidence="5 6">VanAntwerpen02</strain>
    </source>
</reference>
<feature type="domain" description="YncI copper-binding" evidence="4">
    <location>
        <begin position="25"/>
        <end position="138"/>
    </location>
</feature>
<evidence type="ECO:0000256" key="1">
    <source>
        <dbReference type="SAM" id="MobiDB-lite"/>
    </source>
</evidence>
<feature type="signal peptide" evidence="3">
    <location>
        <begin position="1"/>
        <end position="24"/>
    </location>
</feature>
<dbReference type="Pfam" id="PF07987">
    <property type="entry name" value="DUF1775"/>
    <property type="match status" value="1"/>
</dbReference>
<feature type="transmembrane region" description="Helical" evidence="2">
    <location>
        <begin position="197"/>
        <end position="217"/>
    </location>
</feature>
<evidence type="ECO:0000313" key="5">
    <source>
        <dbReference type="EMBL" id="KWW22243.1"/>
    </source>
</evidence>
<keyword evidence="6" id="KW-1185">Reference proteome</keyword>
<proteinExistence type="predicted"/>
<dbReference type="Proteomes" id="UP000064189">
    <property type="component" value="Unassembled WGS sequence"/>
</dbReference>
<keyword evidence="2" id="KW-0812">Transmembrane</keyword>
<name>A0A109N2G4_9BACI</name>
<feature type="compositionally biased region" description="Basic and acidic residues" evidence="1">
    <location>
        <begin position="157"/>
        <end position="191"/>
    </location>
</feature>
<dbReference type="AlphaFoldDB" id="A0A109N2G4"/>
<keyword evidence="2" id="KW-0472">Membrane</keyword>
<comment type="caution">
    <text evidence="5">The sequence shown here is derived from an EMBL/GenBank/DDBJ whole genome shotgun (WGS) entry which is preliminary data.</text>
</comment>
<sequence length="222" mass="23941">MKNITKLLISTFAALLIFAGSANAHVTVKPSSSAPEAWETYSIKVPVEKETPTTKVTLKVPEGVTFESYEPVPGWKVTTEGDKDGRVKTVTWEATGEGISAGQFQQFSFIAQNPKEETKVAWDAFQYYKDGEIVEWSGDEGSALPHSVTQISVAPKADAESPDHGHEDEAATDDSKATDNSKDTATADDKSNGNETLIITLSVIALILSLVALIAALRKNKR</sequence>